<feature type="transmembrane region" description="Helical" evidence="6">
    <location>
        <begin position="292"/>
        <end position="314"/>
    </location>
</feature>
<keyword evidence="4 6" id="KW-1133">Transmembrane helix</keyword>
<sequence>MINKAKRIMLHPLFSGSMVMIVGSNFANFVAYIYHLVVGRLLGPSAYGELSTVISLLGLIFAAFTFFGLVIVKFVSSAEKNDYATILSWFVKKAAKFGVVMSLAMFLLSPVLSKFLHINILIFIILSAVFYFGVLGFVYRSFMQGILSFREVVIANNLDVGSRLILGLIFIYLGWSVAGAVFGIVLAIFISYLYLRRYVLKYHKEKVPKEFKEVQKVFRYTIPIVVASFATNSLFATDVILVKHYFSAHDAGIYASLSTLGKIIFYGAGPVGAVMFPMVSRRYSQKKTYTKIFFLALLLTSGISLFVIAIYKFFPILSIKILYGNSFTEGARYLFWFGVFMTVFTIASLVINLFLSIEKTKVVFVVVAAAMLQIIGILIFHKTILDVIFVSITASSLMLVVLLLYFAYDIQKK</sequence>
<evidence type="ECO:0000313" key="7">
    <source>
        <dbReference type="EMBL" id="OGM32904.1"/>
    </source>
</evidence>
<feature type="transmembrane region" description="Helical" evidence="6">
    <location>
        <begin position="217"/>
        <end position="236"/>
    </location>
</feature>
<feature type="transmembrane region" description="Helical" evidence="6">
    <location>
        <begin position="263"/>
        <end position="280"/>
    </location>
</feature>
<dbReference type="InterPro" id="IPR002797">
    <property type="entry name" value="Polysacc_synth"/>
</dbReference>
<dbReference type="EMBL" id="MGGR01000027">
    <property type="protein sequence ID" value="OGM32904.1"/>
    <property type="molecule type" value="Genomic_DNA"/>
</dbReference>
<dbReference type="PANTHER" id="PTHR30250:SF28">
    <property type="entry name" value="POLYSACCHARIDE BIOSYNTHESIS PROTEIN"/>
    <property type="match status" value="1"/>
</dbReference>
<evidence type="ECO:0000256" key="6">
    <source>
        <dbReference type="SAM" id="Phobius"/>
    </source>
</evidence>
<evidence type="ECO:0000256" key="5">
    <source>
        <dbReference type="ARBA" id="ARBA00023136"/>
    </source>
</evidence>
<proteinExistence type="predicted"/>
<evidence type="ECO:0000313" key="8">
    <source>
        <dbReference type="Proteomes" id="UP000177169"/>
    </source>
</evidence>
<feature type="transmembrane region" description="Helical" evidence="6">
    <location>
        <begin position="54"/>
        <end position="74"/>
    </location>
</feature>
<evidence type="ECO:0000256" key="3">
    <source>
        <dbReference type="ARBA" id="ARBA00022692"/>
    </source>
</evidence>
<dbReference type="InterPro" id="IPR050833">
    <property type="entry name" value="Poly_Biosynth_Transport"/>
</dbReference>
<evidence type="ECO:0008006" key="9">
    <source>
        <dbReference type="Google" id="ProtNLM"/>
    </source>
</evidence>
<comment type="subcellular location">
    <subcellularLocation>
        <location evidence="1">Cell membrane</location>
        <topology evidence="1">Multi-pass membrane protein</topology>
    </subcellularLocation>
</comment>
<dbReference type="Pfam" id="PF01943">
    <property type="entry name" value="Polysacc_synt"/>
    <property type="match status" value="1"/>
</dbReference>
<keyword evidence="2" id="KW-1003">Cell membrane</keyword>
<name>A0A1F7Z0C7_9BACT</name>
<reference evidence="7 8" key="1">
    <citation type="journal article" date="2016" name="Nat. Commun.">
        <title>Thousands of microbial genomes shed light on interconnected biogeochemical processes in an aquifer system.</title>
        <authorList>
            <person name="Anantharaman K."/>
            <person name="Brown C.T."/>
            <person name="Hug L.A."/>
            <person name="Sharon I."/>
            <person name="Castelle C.J."/>
            <person name="Probst A.J."/>
            <person name="Thomas B.C."/>
            <person name="Singh A."/>
            <person name="Wilkins M.J."/>
            <person name="Karaoz U."/>
            <person name="Brodie E.L."/>
            <person name="Williams K.H."/>
            <person name="Hubbard S.S."/>
            <person name="Banfield J.F."/>
        </authorList>
    </citation>
    <scope>NUCLEOTIDE SEQUENCE [LARGE SCALE GENOMIC DNA]</scope>
</reference>
<keyword evidence="3 6" id="KW-0812">Transmembrane</keyword>
<dbReference type="PANTHER" id="PTHR30250">
    <property type="entry name" value="PST FAMILY PREDICTED COLANIC ACID TRANSPORTER"/>
    <property type="match status" value="1"/>
</dbReference>
<evidence type="ECO:0000256" key="2">
    <source>
        <dbReference type="ARBA" id="ARBA00022475"/>
    </source>
</evidence>
<feature type="transmembrane region" description="Helical" evidence="6">
    <location>
        <begin position="94"/>
        <end position="112"/>
    </location>
</feature>
<gene>
    <name evidence="7" type="ORF">A3D01_05000</name>
</gene>
<feature type="transmembrane region" description="Helical" evidence="6">
    <location>
        <begin position="12"/>
        <end position="34"/>
    </location>
</feature>
<feature type="transmembrane region" description="Helical" evidence="6">
    <location>
        <begin position="151"/>
        <end position="171"/>
    </location>
</feature>
<feature type="transmembrane region" description="Helical" evidence="6">
    <location>
        <begin position="177"/>
        <end position="196"/>
    </location>
</feature>
<evidence type="ECO:0000256" key="1">
    <source>
        <dbReference type="ARBA" id="ARBA00004651"/>
    </source>
</evidence>
<feature type="transmembrane region" description="Helical" evidence="6">
    <location>
        <begin position="387"/>
        <end position="408"/>
    </location>
</feature>
<accession>A0A1F7Z0C7</accession>
<dbReference type="GO" id="GO:0005886">
    <property type="term" value="C:plasma membrane"/>
    <property type="evidence" value="ECO:0007669"/>
    <property type="project" value="UniProtKB-SubCell"/>
</dbReference>
<organism evidence="7 8">
    <name type="scientific">Candidatus Woesebacteria bacterium RIFCSPHIGHO2_02_FULL_39_13</name>
    <dbReference type="NCBI Taxonomy" id="1802505"/>
    <lineage>
        <taxon>Bacteria</taxon>
        <taxon>Candidatus Woeseibacteriota</taxon>
    </lineage>
</organism>
<feature type="transmembrane region" description="Helical" evidence="6">
    <location>
        <begin position="118"/>
        <end position="139"/>
    </location>
</feature>
<comment type="caution">
    <text evidence="7">The sequence shown here is derived from an EMBL/GenBank/DDBJ whole genome shotgun (WGS) entry which is preliminary data.</text>
</comment>
<evidence type="ECO:0000256" key="4">
    <source>
        <dbReference type="ARBA" id="ARBA00022989"/>
    </source>
</evidence>
<feature type="transmembrane region" description="Helical" evidence="6">
    <location>
        <begin position="334"/>
        <end position="355"/>
    </location>
</feature>
<feature type="transmembrane region" description="Helical" evidence="6">
    <location>
        <begin position="362"/>
        <end position="381"/>
    </location>
</feature>
<dbReference type="AlphaFoldDB" id="A0A1F7Z0C7"/>
<protein>
    <recommendedName>
        <fullName evidence="9">Polysaccharide biosynthesis protein C-terminal domain-containing protein</fullName>
    </recommendedName>
</protein>
<dbReference type="Proteomes" id="UP000177169">
    <property type="component" value="Unassembled WGS sequence"/>
</dbReference>
<dbReference type="STRING" id="1802505.A3D01_05000"/>
<keyword evidence="5 6" id="KW-0472">Membrane</keyword>